<dbReference type="AlphaFoldDB" id="A0A7J7NHR3"/>
<reference evidence="1 2" key="1">
    <citation type="journal article" date="2020" name="IScience">
        <title>Genome Sequencing of the Endangered Kingdonia uniflora (Circaeasteraceae, Ranunculales) Reveals Potential Mechanisms of Evolutionary Specialization.</title>
        <authorList>
            <person name="Sun Y."/>
            <person name="Deng T."/>
            <person name="Zhang A."/>
            <person name="Moore M.J."/>
            <person name="Landis J.B."/>
            <person name="Lin N."/>
            <person name="Zhang H."/>
            <person name="Zhang X."/>
            <person name="Huang J."/>
            <person name="Zhang X."/>
            <person name="Sun H."/>
            <person name="Wang H."/>
        </authorList>
    </citation>
    <scope>NUCLEOTIDE SEQUENCE [LARGE SCALE GENOMIC DNA]</scope>
    <source>
        <strain evidence="1">TB1705</strain>
        <tissue evidence="1">Leaf</tissue>
    </source>
</reference>
<proteinExistence type="predicted"/>
<dbReference type="Proteomes" id="UP000541444">
    <property type="component" value="Unassembled WGS sequence"/>
</dbReference>
<accession>A0A7J7NHR3</accession>
<organism evidence="1 2">
    <name type="scientific">Kingdonia uniflora</name>
    <dbReference type="NCBI Taxonomy" id="39325"/>
    <lineage>
        <taxon>Eukaryota</taxon>
        <taxon>Viridiplantae</taxon>
        <taxon>Streptophyta</taxon>
        <taxon>Embryophyta</taxon>
        <taxon>Tracheophyta</taxon>
        <taxon>Spermatophyta</taxon>
        <taxon>Magnoliopsida</taxon>
        <taxon>Ranunculales</taxon>
        <taxon>Circaeasteraceae</taxon>
        <taxon>Kingdonia</taxon>
    </lineage>
</organism>
<evidence type="ECO:0000313" key="1">
    <source>
        <dbReference type="EMBL" id="KAF6166613.1"/>
    </source>
</evidence>
<protein>
    <submittedName>
        <fullName evidence="1">Uncharacterized protein</fullName>
    </submittedName>
</protein>
<keyword evidence="2" id="KW-1185">Reference proteome</keyword>
<sequence>MSQSIFYRAVVHATSSRVIKAAKEHQPDSRDSLNARAWQAAWQNDDGAYGGGGGGGGGQWFGWAGGSSEDADEACGDLFVMMVYVFL</sequence>
<dbReference type="EMBL" id="JACGCM010000786">
    <property type="protein sequence ID" value="KAF6166613.1"/>
    <property type="molecule type" value="Genomic_DNA"/>
</dbReference>
<evidence type="ECO:0000313" key="2">
    <source>
        <dbReference type="Proteomes" id="UP000541444"/>
    </source>
</evidence>
<comment type="caution">
    <text evidence="1">The sequence shown here is derived from an EMBL/GenBank/DDBJ whole genome shotgun (WGS) entry which is preliminary data.</text>
</comment>
<name>A0A7J7NHR3_9MAGN</name>
<gene>
    <name evidence="1" type="ORF">GIB67_005475</name>
</gene>